<sequence>MTLWEVRRFEAFTVFVSAEGEVPYATVPVAGTVPVFHSKIALATPKVACGVTEIPLMVSELEVTVTVAVQVMLPPAPVAVRVYVVVEEGETVVEPDAATEPIP</sequence>
<reference evidence="1 2" key="1">
    <citation type="journal article" date="2016" name="Nat. Commun.">
        <title>Thousands of microbial genomes shed light on interconnected biogeochemical processes in an aquifer system.</title>
        <authorList>
            <person name="Anantharaman K."/>
            <person name="Brown C.T."/>
            <person name="Hug L.A."/>
            <person name="Sharon I."/>
            <person name="Castelle C.J."/>
            <person name="Probst A.J."/>
            <person name="Thomas B.C."/>
            <person name="Singh A."/>
            <person name="Wilkins M.J."/>
            <person name="Karaoz U."/>
            <person name="Brodie E.L."/>
            <person name="Williams K.H."/>
            <person name="Hubbard S.S."/>
            <person name="Banfield J.F."/>
        </authorList>
    </citation>
    <scope>NUCLEOTIDE SEQUENCE [LARGE SCALE GENOMIC DNA]</scope>
</reference>
<dbReference type="Proteomes" id="UP000177107">
    <property type="component" value="Unassembled WGS sequence"/>
</dbReference>
<gene>
    <name evidence="1" type="ORF">A3C95_02045</name>
</gene>
<name>A0A1F6E2A2_9BACT</name>
<dbReference type="AlphaFoldDB" id="A0A1F6E2A2"/>
<accession>A0A1F6E2A2</accession>
<evidence type="ECO:0000313" key="1">
    <source>
        <dbReference type="EMBL" id="OGG67834.1"/>
    </source>
</evidence>
<dbReference type="EMBL" id="MFLM01000021">
    <property type="protein sequence ID" value="OGG67834.1"/>
    <property type="molecule type" value="Genomic_DNA"/>
</dbReference>
<organism evidence="1 2">
    <name type="scientific">Candidatus Kaiserbacteria bacterium RIFCSPHIGHO2_02_FULL_56_30</name>
    <dbReference type="NCBI Taxonomy" id="1798499"/>
    <lineage>
        <taxon>Bacteria</taxon>
        <taxon>Candidatus Kaiseribacteriota</taxon>
    </lineage>
</organism>
<proteinExistence type="predicted"/>
<comment type="caution">
    <text evidence="1">The sequence shown here is derived from an EMBL/GenBank/DDBJ whole genome shotgun (WGS) entry which is preliminary data.</text>
</comment>
<evidence type="ECO:0000313" key="2">
    <source>
        <dbReference type="Proteomes" id="UP000177107"/>
    </source>
</evidence>
<protein>
    <submittedName>
        <fullName evidence="1">Uncharacterized protein</fullName>
    </submittedName>
</protein>
<dbReference type="STRING" id="1798499.A3C95_02045"/>